<reference evidence="2" key="1">
    <citation type="journal article" date="2025" name="Aquaculture">
        <title>Assessment of the bioflocculant production and safety properties of Metabacillus hrfriensis sp. nov. based on phenotypic and whole-genome sequencing analysis.</title>
        <authorList>
            <person name="Zhang R."/>
            <person name="Zhao Z."/>
            <person name="Luo L."/>
            <person name="Wang S."/>
            <person name="Guo K."/>
            <person name="Xu W."/>
        </authorList>
    </citation>
    <scope>NUCLEOTIDE SEQUENCE [LARGE SCALE GENOMIC DNA]</scope>
    <source>
        <strain evidence="2">CT-WN-B3</strain>
    </source>
</reference>
<evidence type="ECO:0000313" key="1">
    <source>
        <dbReference type="EMBL" id="WHZ59969.1"/>
    </source>
</evidence>
<name>A0ACD4RHM2_9BACI</name>
<proteinExistence type="predicted"/>
<organism evidence="1 2">
    <name type="scientific">Metabacillus hrfriensis</name>
    <dbReference type="NCBI Taxonomy" id="3048891"/>
    <lineage>
        <taxon>Bacteria</taxon>
        <taxon>Bacillati</taxon>
        <taxon>Bacillota</taxon>
        <taxon>Bacilli</taxon>
        <taxon>Bacillales</taxon>
        <taxon>Bacillaceae</taxon>
        <taxon>Metabacillus</taxon>
    </lineage>
</organism>
<keyword evidence="2" id="KW-1185">Reference proteome</keyword>
<evidence type="ECO:0000313" key="2">
    <source>
        <dbReference type="Proteomes" id="UP001226091"/>
    </source>
</evidence>
<protein>
    <submittedName>
        <fullName evidence="1">Uncharacterized protein</fullName>
    </submittedName>
</protein>
<dbReference type="Proteomes" id="UP001226091">
    <property type="component" value="Chromosome"/>
</dbReference>
<accession>A0ACD4RHM2</accession>
<dbReference type="EMBL" id="CP126116">
    <property type="protein sequence ID" value="WHZ59969.1"/>
    <property type="molecule type" value="Genomic_DNA"/>
</dbReference>
<sequence length="74" mass="8576">MRLRERTIQTAFERLKKTSAVMLLEAEVSLKEIQERLGLKDIMTTGNIYSHVTKSMETKSINKFSEYMGDSITF</sequence>
<gene>
    <name evidence="1" type="ORF">QLQ22_11810</name>
</gene>